<dbReference type="AlphaFoldDB" id="A0AAV7K839"/>
<reference evidence="3 4" key="1">
    <citation type="journal article" date="2023" name="BMC Biol.">
        <title>The compact genome of the sponge Oopsacas minuta (Hexactinellida) is lacking key metazoan core genes.</title>
        <authorList>
            <person name="Santini S."/>
            <person name="Schenkelaars Q."/>
            <person name="Jourda C."/>
            <person name="Duchesne M."/>
            <person name="Belahbib H."/>
            <person name="Rocher C."/>
            <person name="Selva M."/>
            <person name="Riesgo A."/>
            <person name="Vervoort M."/>
            <person name="Leys S.P."/>
            <person name="Kodjabachian L."/>
            <person name="Le Bivic A."/>
            <person name="Borchiellini C."/>
            <person name="Claverie J.M."/>
            <person name="Renard E."/>
        </authorList>
    </citation>
    <scope>NUCLEOTIDE SEQUENCE [LARGE SCALE GENOMIC DNA]</scope>
    <source>
        <strain evidence="3">SPO-2</strain>
    </source>
</reference>
<dbReference type="EMBL" id="JAKMXF010000133">
    <property type="protein sequence ID" value="KAI6656918.1"/>
    <property type="molecule type" value="Genomic_DNA"/>
</dbReference>
<evidence type="ECO:0000256" key="1">
    <source>
        <dbReference type="SAM" id="Coils"/>
    </source>
</evidence>
<feature type="coiled-coil region" evidence="1">
    <location>
        <begin position="31"/>
        <end position="79"/>
    </location>
</feature>
<feature type="region of interest" description="Disordered" evidence="2">
    <location>
        <begin position="141"/>
        <end position="191"/>
    </location>
</feature>
<feature type="compositionally biased region" description="Basic and acidic residues" evidence="2">
    <location>
        <begin position="141"/>
        <end position="166"/>
    </location>
</feature>
<evidence type="ECO:0000313" key="4">
    <source>
        <dbReference type="Proteomes" id="UP001165289"/>
    </source>
</evidence>
<evidence type="ECO:0000256" key="2">
    <source>
        <dbReference type="SAM" id="MobiDB-lite"/>
    </source>
</evidence>
<proteinExistence type="predicted"/>
<comment type="caution">
    <text evidence="3">The sequence shown here is derived from an EMBL/GenBank/DDBJ whole genome shotgun (WGS) entry which is preliminary data.</text>
</comment>
<evidence type="ECO:0000313" key="3">
    <source>
        <dbReference type="EMBL" id="KAI6656918.1"/>
    </source>
</evidence>
<evidence type="ECO:0008006" key="5">
    <source>
        <dbReference type="Google" id="ProtNLM"/>
    </source>
</evidence>
<organism evidence="3 4">
    <name type="scientific">Oopsacas minuta</name>
    <dbReference type="NCBI Taxonomy" id="111878"/>
    <lineage>
        <taxon>Eukaryota</taxon>
        <taxon>Metazoa</taxon>
        <taxon>Porifera</taxon>
        <taxon>Hexactinellida</taxon>
        <taxon>Hexasterophora</taxon>
        <taxon>Lyssacinosida</taxon>
        <taxon>Leucopsacidae</taxon>
        <taxon>Oopsacas</taxon>
    </lineage>
</organism>
<accession>A0AAV7K839</accession>
<feature type="coiled-coil region" evidence="1">
    <location>
        <begin position="339"/>
        <end position="430"/>
    </location>
</feature>
<feature type="coiled-coil region" evidence="1">
    <location>
        <begin position="263"/>
        <end position="290"/>
    </location>
</feature>
<keyword evidence="4" id="KW-1185">Reference proteome</keyword>
<name>A0AAV7K839_9METZ</name>
<dbReference type="Proteomes" id="UP001165289">
    <property type="component" value="Unassembled WGS sequence"/>
</dbReference>
<keyword evidence="1" id="KW-0175">Coiled coil</keyword>
<sequence>MSWLAGSSLSSIRSQLSELTRDVINETDADRESLESDFELAKSRLAELEVLRESQKSEIQNLMLNNLNMQDRAEAAELQAATVSKEFRNVIVSLQEELKGVTLENHSLKEYMREQNNSNNQDEDSMNERDLKKQISELKEELSRQKLQHREEVNKSDNNDNKHTYSEKGTTSLHLERGRGDGVDYENNTLSTDNTMDTEVIQYRTDNDQQTEEQLEYDTSNTTAVNDTISCQRLEIKLAKERAHKERLLTHLEEVSADHDKELISLLEKISSLNEEIQELKMRLSSQKDEDTHTDKKYKTVHTQTLPISVNNNIDKTNNNKLSDGRLIEEDSKWLQDEVKKLSTQLRSTNLQIESLTRERETKQRVLENLQLTVRQLERENDSLRSQSVNTWREQVQTYQKESERLNRELNQLRGRCELLEKEKSQQLTASDVYSAVTAGGREMSGPQEYLEAELLRLKGELHRLVLEKNGMVNREQTRVLLLDYLNSPSSSTMLQRLSEHLALSREGIEIISRITLREAKQINNIETLSTKTNVKSFSQLFVEFLMQESNPQLANNIVKKEPIIQSAKPNYPRDRDERPSLAVASLGPTPAEISKVLLTAPLQM</sequence>
<gene>
    <name evidence="3" type="ORF">LOD99_16220</name>
</gene>
<protein>
    <recommendedName>
        <fullName evidence="5">Thyroid receptor interacting protein 11</fullName>
    </recommendedName>
</protein>